<accession>A0A8J4RCV1</accession>
<evidence type="ECO:0000313" key="1">
    <source>
        <dbReference type="EMBL" id="KAF3961652.1"/>
    </source>
</evidence>
<name>A0A8J4RCV1_9ROSI</name>
<dbReference type="AlphaFoldDB" id="A0A8J4RCV1"/>
<comment type="caution">
    <text evidence="1">The sequence shown here is derived from an EMBL/GenBank/DDBJ whole genome shotgun (WGS) entry which is preliminary data.</text>
</comment>
<dbReference type="EMBL" id="JRKL02001859">
    <property type="protein sequence ID" value="KAF3961652.1"/>
    <property type="molecule type" value="Genomic_DNA"/>
</dbReference>
<sequence>MRAGKTRRRNSLAIASRNPAIDLVLILSNPGLICNHCFLSWKLCLSDCIAQFPIFLAQLWFPNLSPSSLLVELFNM</sequence>
<proteinExistence type="predicted"/>
<keyword evidence="2" id="KW-1185">Reference proteome</keyword>
<organism evidence="1 2">
    <name type="scientific">Castanea mollissima</name>
    <name type="common">Chinese chestnut</name>
    <dbReference type="NCBI Taxonomy" id="60419"/>
    <lineage>
        <taxon>Eukaryota</taxon>
        <taxon>Viridiplantae</taxon>
        <taxon>Streptophyta</taxon>
        <taxon>Embryophyta</taxon>
        <taxon>Tracheophyta</taxon>
        <taxon>Spermatophyta</taxon>
        <taxon>Magnoliopsida</taxon>
        <taxon>eudicotyledons</taxon>
        <taxon>Gunneridae</taxon>
        <taxon>Pentapetalae</taxon>
        <taxon>rosids</taxon>
        <taxon>fabids</taxon>
        <taxon>Fagales</taxon>
        <taxon>Fagaceae</taxon>
        <taxon>Castanea</taxon>
    </lineage>
</organism>
<gene>
    <name evidence="1" type="ORF">CMV_013754</name>
</gene>
<protein>
    <submittedName>
        <fullName evidence="1">Uncharacterized protein</fullName>
    </submittedName>
</protein>
<reference evidence="1" key="1">
    <citation type="submission" date="2020-03" db="EMBL/GenBank/DDBJ databases">
        <title>Castanea mollissima Vanexum genome sequencing.</title>
        <authorList>
            <person name="Staton M."/>
        </authorList>
    </citation>
    <scope>NUCLEOTIDE SEQUENCE</scope>
    <source>
        <tissue evidence="1">Leaf</tissue>
    </source>
</reference>
<dbReference type="OrthoDB" id="1748053at2759"/>
<dbReference type="Proteomes" id="UP000737018">
    <property type="component" value="Unassembled WGS sequence"/>
</dbReference>
<evidence type="ECO:0000313" key="2">
    <source>
        <dbReference type="Proteomes" id="UP000737018"/>
    </source>
</evidence>